<dbReference type="EMBL" id="CAJVPK010000217">
    <property type="protein sequence ID" value="CAG8476252.1"/>
    <property type="molecule type" value="Genomic_DNA"/>
</dbReference>
<dbReference type="AlphaFoldDB" id="A0A9N8W8W0"/>
<sequence>MAPKTKRVDKLHRKKGCYISQESAITNEIINLEEENLREFEETEKKLINEVLHWHKGSASNIRTVYTETSRTTTWRQEIRRKELENDAKGMKALDTFFINKQFTDPSTENNLQMCLKEINQQCLVSKSVKTNNNVFTYNYLCCLCIYNYYWMDEVKMDTSNQIAQTMWNKGKHTKLESLLNGENFKESCQSWKPESRFHGNLKIYTEGILFQN</sequence>
<proteinExistence type="predicted"/>
<gene>
    <name evidence="1" type="ORF">DEBURN_LOCUS3416</name>
</gene>
<dbReference type="Proteomes" id="UP000789706">
    <property type="component" value="Unassembled WGS sequence"/>
</dbReference>
<dbReference type="OrthoDB" id="2420054at2759"/>
<organism evidence="1 2">
    <name type="scientific">Diversispora eburnea</name>
    <dbReference type="NCBI Taxonomy" id="1213867"/>
    <lineage>
        <taxon>Eukaryota</taxon>
        <taxon>Fungi</taxon>
        <taxon>Fungi incertae sedis</taxon>
        <taxon>Mucoromycota</taxon>
        <taxon>Glomeromycotina</taxon>
        <taxon>Glomeromycetes</taxon>
        <taxon>Diversisporales</taxon>
        <taxon>Diversisporaceae</taxon>
        <taxon>Diversispora</taxon>
    </lineage>
</organism>
<keyword evidence="2" id="KW-1185">Reference proteome</keyword>
<protein>
    <submittedName>
        <fullName evidence="1">9613_t:CDS:1</fullName>
    </submittedName>
</protein>
<evidence type="ECO:0000313" key="1">
    <source>
        <dbReference type="EMBL" id="CAG8476252.1"/>
    </source>
</evidence>
<evidence type="ECO:0000313" key="2">
    <source>
        <dbReference type="Proteomes" id="UP000789706"/>
    </source>
</evidence>
<accession>A0A9N8W8W0</accession>
<name>A0A9N8W8W0_9GLOM</name>
<comment type="caution">
    <text evidence="1">The sequence shown here is derived from an EMBL/GenBank/DDBJ whole genome shotgun (WGS) entry which is preliminary data.</text>
</comment>
<reference evidence="1" key="1">
    <citation type="submission" date="2021-06" db="EMBL/GenBank/DDBJ databases">
        <authorList>
            <person name="Kallberg Y."/>
            <person name="Tangrot J."/>
            <person name="Rosling A."/>
        </authorList>
    </citation>
    <scope>NUCLEOTIDE SEQUENCE</scope>
    <source>
        <strain evidence="1">AZ414A</strain>
    </source>
</reference>